<dbReference type="GO" id="GO:0004364">
    <property type="term" value="F:glutathione transferase activity"/>
    <property type="evidence" value="ECO:0007669"/>
    <property type="project" value="UniProtKB-EC"/>
</dbReference>
<reference evidence="2" key="1">
    <citation type="submission" date="2024-06" db="EMBL/GenBank/DDBJ databases">
        <title>The Caenorhabditis elegans bacterial microbiome influences microsporidia infection through nutrient limitation and inhibiting parasite invasion.</title>
        <authorList>
            <person name="Tamim El Jarkass H."/>
            <person name="Castelblanco S."/>
            <person name="Kaur M."/>
            <person name="Wan Y.C."/>
            <person name="Ellis A.E."/>
            <person name="Sheldon R.D."/>
            <person name="Lien E.C."/>
            <person name="Burton N.O."/>
            <person name="Wright G.D."/>
            <person name="Reinke A.W."/>
        </authorList>
    </citation>
    <scope>NUCLEOTIDE SEQUENCE</scope>
    <source>
        <strain evidence="2">MYb327</strain>
    </source>
</reference>
<dbReference type="PANTHER" id="PTHR42673:SF21">
    <property type="entry name" value="GLUTATHIONE S-TRANSFERASE YFCF"/>
    <property type="match status" value="1"/>
</dbReference>
<dbReference type="RefSeq" id="WP_339556255.1">
    <property type="nucleotide sequence ID" value="NZ_CP159258.1"/>
</dbReference>
<dbReference type="GO" id="GO:0006559">
    <property type="term" value="P:L-phenylalanine catabolic process"/>
    <property type="evidence" value="ECO:0007669"/>
    <property type="project" value="TreeGrafter"/>
</dbReference>
<evidence type="ECO:0000259" key="1">
    <source>
        <dbReference type="PROSITE" id="PS50404"/>
    </source>
</evidence>
<dbReference type="EMBL" id="CP159258">
    <property type="protein sequence ID" value="XCG75757.1"/>
    <property type="molecule type" value="Genomic_DNA"/>
</dbReference>
<protein>
    <submittedName>
        <fullName evidence="2">Glutathione S-transferase</fullName>
        <ecNumber evidence="2">2.5.1.18</ecNumber>
    </submittedName>
</protein>
<dbReference type="AlphaFoldDB" id="A0AAU8E9I1"/>
<sequence>MKLIGMLDSPYVRRVAISAKRLGLALEHESVSVFRHFEHFQQINPVVKAPTLILDDGEVLMDSTLIIDYLEALAEPGRSLMPRGVEQRLRSLRLIGLALAASEKSVQLYYERNLRPAEIQYEPWVERVEGQLAAAYTALERELATQPLQTDGSIGQDGLTLAVAWSFTNLVVPDQVEGAQFPRIAAFTAYAEGFEEFLSTPIDG</sequence>
<dbReference type="EC" id="2.5.1.18" evidence="2"/>
<dbReference type="PANTHER" id="PTHR42673">
    <property type="entry name" value="MALEYLACETOACETATE ISOMERASE"/>
    <property type="match status" value="1"/>
</dbReference>
<accession>A0AAU8E9I1</accession>
<feature type="domain" description="GST N-terminal" evidence="1">
    <location>
        <begin position="1"/>
        <end position="78"/>
    </location>
</feature>
<gene>
    <name evidence="2" type="ORF">ABVN21_06665</name>
</gene>
<proteinExistence type="predicted"/>
<dbReference type="GO" id="GO:0006749">
    <property type="term" value="P:glutathione metabolic process"/>
    <property type="evidence" value="ECO:0007669"/>
    <property type="project" value="TreeGrafter"/>
</dbReference>
<dbReference type="Gene3D" id="3.40.30.10">
    <property type="entry name" value="Glutaredoxin"/>
    <property type="match status" value="1"/>
</dbReference>
<dbReference type="InterPro" id="IPR004045">
    <property type="entry name" value="Glutathione_S-Trfase_N"/>
</dbReference>
<dbReference type="CDD" id="cd03205">
    <property type="entry name" value="GST_C_6"/>
    <property type="match status" value="1"/>
</dbReference>
<organism evidence="2">
    <name type="scientific">Pseudomonas sp. MYb327</name>
    <dbReference type="NCBI Taxonomy" id="2745230"/>
    <lineage>
        <taxon>Bacteria</taxon>
        <taxon>Pseudomonadati</taxon>
        <taxon>Pseudomonadota</taxon>
        <taxon>Gammaproteobacteria</taxon>
        <taxon>Pseudomonadales</taxon>
        <taxon>Pseudomonadaceae</taxon>
        <taxon>Pseudomonas</taxon>
    </lineage>
</organism>
<name>A0AAU8E9I1_9PSED</name>
<keyword evidence="2" id="KW-0808">Transferase</keyword>
<evidence type="ECO:0000313" key="2">
    <source>
        <dbReference type="EMBL" id="XCG75757.1"/>
    </source>
</evidence>
<dbReference type="SUPFAM" id="SSF52833">
    <property type="entry name" value="Thioredoxin-like"/>
    <property type="match status" value="1"/>
</dbReference>
<dbReference type="PROSITE" id="PS50404">
    <property type="entry name" value="GST_NTER"/>
    <property type="match status" value="1"/>
</dbReference>
<dbReference type="Pfam" id="PF13417">
    <property type="entry name" value="GST_N_3"/>
    <property type="match status" value="1"/>
</dbReference>
<dbReference type="GO" id="GO:0016034">
    <property type="term" value="F:maleylacetoacetate isomerase activity"/>
    <property type="evidence" value="ECO:0007669"/>
    <property type="project" value="TreeGrafter"/>
</dbReference>
<dbReference type="InterPro" id="IPR036249">
    <property type="entry name" value="Thioredoxin-like_sf"/>
</dbReference>
<dbReference type="Gene3D" id="1.20.1050.10">
    <property type="match status" value="1"/>
</dbReference>